<reference evidence="1 2" key="1">
    <citation type="journal article" date="2021" name="Genome Biol.">
        <title>AFLAP: assembly-free linkage analysis pipeline using k-mers from genome sequencing data.</title>
        <authorList>
            <person name="Fletcher K."/>
            <person name="Zhang L."/>
            <person name="Gil J."/>
            <person name="Han R."/>
            <person name="Cavanaugh K."/>
            <person name="Michelmore R."/>
        </authorList>
    </citation>
    <scope>NUCLEOTIDE SEQUENCE [LARGE SCALE GENOMIC DNA]</scope>
    <source>
        <strain evidence="1 2">SF5</strain>
    </source>
</reference>
<dbReference type="EMBL" id="SHOA02000002">
    <property type="protein sequence ID" value="TDH69165.1"/>
    <property type="molecule type" value="Genomic_DNA"/>
</dbReference>
<evidence type="ECO:0000313" key="2">
    <source>
        <dbReference type="Proteomes" id="UP000294530"/>
    </source>
</evidence>
<gene>
    <name evidence="1" type="ORF">CCR75_009497</name>
</gene>
<dbReference type="RefSeq" id="XP_067818664.1">
    <property type="nucleotide sequence ID" value="XM_067967536.1"/>
</dbReference>
<dbReference type="AlphaFoldDB" id="A0A976IF52"/>
<accession>A0A976IF52</accession>
<organism evidence="1 2">
    <name type="scientific">Bremia lactucae</name>
    <name type="common">Lettuce downy mildew</name>
    <dbReference type="NCBI Taxonomy" id="4779"/>
    <lineage>
        <taxon>Eukaryota</taxon>
        <taxon>Sar</taxon>
        <taxon>Stramenopiles</taxon>
        <taxon>Oomycota</taxon>
        <taxon>Peronosporomycetes</taxon>
        <taxon>Peronosporales</taxon>
        <taxon>Peronosporaceae</taxon>
        <taxon>Bremia</taxon>
    </lineage>
</organism>
<proteinExistence type="predicted"/>
<evidence type="ECO:0000313" key="1">
    <source>
        <dbReference type="EMBL" id="TDH69165.1"/>
    </source>
</evidence>
<name>A0A976IF52_BRELC</name>
<dbReference type="Proteomes" id="UP000294530">
    <property type="component" value="Unassembled WGS sequence"/>
</dbReference>
<sequence length="76" mass="8530">MELESNLDNQATTPLLKHMTTSSSFVLQINSSKHGLDQYMPFVVQLVVANRPFCLLGEMPNCHGNFHQSLPFSYSS</sequence>
<comment type="caution">
    <text evidence="1">The sequence shown here is derived from an EMBL/GenBank/DDBJ whole genome shotgun (WGS) entry which is preliminary data.</text>
</comment>
<dbReference type="GeneID" id="94353207"/>
<protein>
    <submittedName>
        <fullName evidence="1">Uncharacterized protein</fullName>
    </submittedName>
</protein>
<dbReference type="KEGG" id="blac:94353207"/>
<keyword evidence="2" id="KW-1185">Reference proteome</keyword>